<gene>
    <name evidence="13" type="ORF">SAMN04488034_102531</name>
</gene>
<dbReference type="InterPro" id="IPR058533">
    <property type="entry name" value="Cation_efflux_TM"/>
</dbReference>
<evidence type="ECO:0000256" key="8">
    <source>
        <dbReference type="ARBA" id="ARBA00023018"/>
    </source>
</evidence>
<feature type="transmembrane region" description="Helical" evidence="11">
    <location>
        <begin position="145"/>
        <end position="164"/>
    </location>
</feature>
<protein>
    <submittedName>
        <fullName evidence="13">Cation efflux family protein</fullName>
    </submittedName>
</protein>
<evidence type="ECO:0000256" key="11">
    <source>
        <dbReference type="SAM" id="Phobius"/>
    </source>
</evidence>
<evidence type="ECO:0000256" key="2">
    <source>
        <dbReference type="ARBA" id="ARBA00004644"/>
    </source>
</evidence>
<name>A0A1H5M2X6_9FLAO</name>
<keyword evidence="7 11" id="KW-1133">Transmembrane helix</keyword>
<dbReference type="Gene3D" id="1.20.1510.10">
    <property type="entry name" value="Cation efflux protein transmembrane domain"/>
    <property type="match status" value="1"/>
</dbReference>
<dbReference type="AlphaFoldDB" id="A0A1H5M2X6"/>
<keyword evidence="4 11" id="KW-0812">Transmembrane</keyword>
<dbReference type="STRING" id="390640.SAMN04488034_102531"/>
<dbReference type="Pfam" id="PF01545">
    <property type="entry name" value="Cation_efflux"/>
    <property type="match status" value="1"/>
</dbReference>
<dbReference type="PANTHER" id="PTHR31937">
    <property type="entry name" value="TRANSMEMBRANE PROTEIN 163"/>
    <property type="match status" value="1"/>
</dbReference>
<evidence type="ECO:0000256" key="5">
    <source>
        <dbReference type="ARBA" id="ARBA00022753"/>
    </source>
</evidence>
<proteinExistence type="inferred from homology"/>
<feature type="transmembrane region" description="Helical" evidence="11">
    <location>
        <begin position="41"/>
        <end position="63"/>
    </location>
</feature>
<dbReference type="SUPFAM" id="SSF161111">
    <property type="entry name" value="Cation efflux protein transmembrane domain-like"/>
    <property type="match status" value="1"/>
</dbReference>
<dbReference type="EMBL" id="FNUG01000002">
    <property type="protein sequence ID" value="SEE83593.1"/>
    <property type="molecule type" value="Genomic_DNA"/>
</dbReference>
<organism evidence="13 14">
    <name type="scientific">Salinimicrobium catena</name>
    <dbReference type="NCBI Taxonomy" id="390640"/>
    <lineage>
        <taxon>Bacteria</taxon>
        <taxon>Pseudomonadati</taxon>
        <taxon>Bacteroidota</taxon>
        <taxon>Flavobacteriia</taxon>
        <taxon>Flavobacteriales</taxon>
        <taxon>Flavobacteriaceae</taxon>
        <taxon>Salinimicrobium</taxon>
    </lineage>
</organism>
<dbReference type="InterPro" id="IPR027469">
    <property type="entry name" value="Cation_efflux_TMD_sf"/>
</dbReference>
<dbReference type="GO" id="GO:0031410">
    <property type="term" value="C:cytoplasmic vesicle"/>
    <property type="evidence" value="ECO:0007669"/>
    <property type="project" value="UniProtKB-KW"/>
</dbReference>
<keyword evidence="14" id="KW-1185">Reference proteome</keyword>
<evidence type="ECO:0000256" key="7">
    <source>
        <dbReference type="ARBA" id="ARBA00022989"/>
    </source>
</evidence>
<evidence type="ECO:0000256" key="9">
    <source>
        <dbReference type="ARBA" id="ARBA00023136"/>
    </source>
</evidence>
<keyword evidence="5" id="KW-0967">Endosome</keyword>
<feature type="transmembrane region" description="Helical" evidence="11">
    <location>
        <begin position="112"/>
        <end position="133"/>
    </location>
</feature>
<evidence type="ECO:0000256" key="3">
    <source>
        <dbReference type="ARBA" id="ARBA00008731"/>
    </source>
</evidence>
<feature type="transmembrane region" description="Helical" evidence="11">
    <location>
        <begin position="84"/>
        <end position="106"/>
    </location>
</feature>
<keyword evidence="8" id="KW-0770">Synapse</keyword>
<dbReference type="RefSeq" id="WP_093112830.1">
    <property type="nucleotide sequence ID" value="NZ_FNGG01000002.1"/>
</dbReference>
<feature type="domain" description="Cation efflux protein transmembrane" evidence="12">
    <location>
        <begin position="20"/>
        <end position="193"/>
    </location>
</feature>
<dbReference type="OrthoDB" id="9790544at2"/>
<dbReference type="Proteomes" id="UP000199448">
    <property type="component" value="Unassembled WGS sequence"/>
</dbReference>
<comment type="subcellular location">
    <subcellularLocation>
        <location evidence="2">Cytoplasmic vesicle</location>
        <location evidence="2">Secretory vesicle</location>
        <location evidence="2">Synaptic vesicle membrane</location>
        <topology evidence="2">Multi-pass membrane protein</topology>
    </subcellularLocation>
    <subcellularLocation>
        <location evidence="1">Early endosome membrane</location>
    </subcellularLocation>
</comment>
<feature type="transmembrane region" description="Helical" evidence="11">
    <location>
        <begin position="170"/>
        <end position="191"/>
    </location>
</feature>
<keyword evidence="10" id="KW-0968">Cytoplasmic vesicle</keyword>
<evidence type="ECO:0000256" key="6">
    <source>
        <dbReference type="ARBA" id="ARBA00022833"/>
    </source>
</evidence>
<keyword evidence="9 11" id="KW-0472">Membrane</keyword>
<evidence type="ECO:0000313" key="13">
    <source>
        <dbReference type="EMBL" id="SEE83593.1"/>
    </source>
</evidence>
<dbReference type="GO" id="GO:0008324">
    <property type="term" value="F:monoatomic cation transmembrane transporter activity"/>
    <property type="evidence" value="ECO:0007669"/>
    <property type="project" value="InterPro"/>
</dbReference>
<evidence type="ECO:0000256" key="10">
    <source>
        <dbReference type="ARBA" id="ARBA00023329"/>
    </source>
</evidence>
<keyword evidence="6" id="KW-0862">Zinc</keyword>
<feature type="transmembrane region" description="Helical" evidence="11">
    <location>
        <begin position="12"/>
        <end position="35"/>
    </location>
</feature>
<dbReference type="InterPro" id="IPR026765">
    <property type="entry name" value="Tmem163"/>
</dbReference>
<dbReference type="GO" id="GO:0016020">
    <property type="term" value="C:membrane"/>
    <property type="evidence" value="ECO:0007669"/>
    <property type="project" value="InterPro"/>
</dbReference>
<evidence type="ECO:0000259" key="12">
    <source>
        <dbReference type="Pfam" id="PF01545"/>
    </source>
</evidence>
<sequence length="209" mass="23421">MKAKERFFFRLAYGLAVFTIVYNIFEGIFSLYFGLEGESVTLFGFGVDSFIEVVSGMGIAHMVRRIKRNPQEKRGHFERKALRITGTAFYFLALGLTFVSVFNIIIGHRPKATFWGVMISVFSIVVMWAVVLGKKKAGEKLQSDAILADAYCTLVCHYMSMVLLLSSVVYAVTGLGYIDSLGGLVLAWLALREGKRCFLRIGSERPLLF</sequence>
<evidence type="ECO:0000256" key="4">
    <source>
        <dbReference type="ARBA" id="ARBA00022692"/>
    </source>
</evidence>
<evidence type="ECO:0000313" key="14">
    <source>
        <dbReference type="Proteomes" id="UP000199448"/>
    </source>
</evidence>
<accession>A0A1H5M2X6</accession>
<reference evidence="13 14" key="1">
    <citation type="submission" date="2016-10" db="EMBL/GenBank/DDBJ databases">
        <authorList>
            <person name="de Groot N.N."/>
        </authorList>
    </citation>
    <scope>NUCLEOTIDE SEQUENCE [LARGE SCALE GENOMIC DNA]</scope>
    <source>
        <strain evidence="13 14">DSM 23553</strain>
    </source>
</reference>
<dbReference type="PANTHER" id="PTHR31937:SF2">
    <property type="entry name" value="TRANSMEMBRANE PROTEIN 163"/>
    <property type="match status" value="1"/>
</dbReference>
<comment type="similarity">
    <text evidence="3">Belongs to the TMEM163 family.</text>
</comment>
<evidence type="ECO:0000256" key="1">
    <source>
        <dbReference type="ARBA" id="ARBA00004146"/>
    </source>
</evidence>